<dbReference type="InterPro" id="IPR036565">
    <property type="entry name" value="Mur-like_cat_sf"/>
</dbReference>
<dbReference type="EMBL" id="LT629787">
    <property type="protein sequence ID" value="SDU22283.1"/>
    <property type="molecule type" value="Genomic_DNA"/>
</dbReference>
<dbReference type="InterPro" id="IPR036615">
    <property type="entry name" value="Mur_ligase_C_dom_sf"/>
</dbReference>
<dbReference type="RefSeq" id="WP_092387381.1">
    <property type="nucleotide sequence ID" value="NZ_LT629787.1"/>
</dbReference>
<evidence type="ECO:0000313" key="15">
    <source>
        <dbReference type="EMBL" id="SDU22283.1"/>
    </source>
</evidence>
<sequence length="458" mass="48053">MLEAMTLSSLVQPLSGRLLNTDAQFDRVVIDSRQAGPGCLFVALPGERVDGHDFLAQAREQGAAAALVEHAVDDTLPQLLVADSAYALGQLAALARQDYLKPMVAITGSSGKTTVKEMLAAVLRQRGRVLATRGNLNNELGVPLTLLELGAEHDFAVIEMGAAKAGDLTYSMSLARPQISVLINAGMAHVGRFGGPEQLAKAKGEILTALPADGKAVLNLDSPWFETWYQTLGERQTMVFAVENPSAELRAEAIGCNADGCVYFTLCHLGQRQPVQLALLGEHNVSNALAAAAAALLLGFSLGEIASGLAQVTPVAGRTFPQRGLQGALVIDDSYNANPASVKAAIDLLASLPGQRILALGDMGELGEWEVSSHREVGDYARNRGLQALFTCGPLAALSAEAFGPGAQAFTDKEALLDALRPELGPDTRVLIKGSRTAAMEQVVAGLLIPQDNHQGAG</sequence>
<protein>
    <recommendedName>
        <fullName evidence="10 11">UDP-N-acetylmuramoyl-tripeptide--D-alanyl-D-alanine ligase</fullName>
        <ecNumber evidence="10 11">6.3.2.10</ecNumber>
    </recommendedName>
    <alternativeName>
        <fullName evidence="10">D-alanyl-D-alanine-adding enzyme</fullName>
    </alternativeName>
</protein>
<evidence type="ECO:0000256" key="10">
    <source>
        <dbReference type="HAMAP-Rule" id="MF_02019"/>
    </source>
</evidence>
<dbReference type="GO" id="GO:0008360">
    <property type="term" value="P:regulation of cell shape"/>
    <property type="evidence" value="ECO:0007669"/>
    <property type="project" value="UniProtKB-KW"/>
</dbReference>
<dbReference type="Gene3D" id="3.40.1390.10">
    <property type="entry name" value="MurE/MurF, N-terminal domain"/>
    <property type="match status" value="1"/>
</dbReference>
<reference evidence="16" key="1">
    <citation type="submission" date="2016-10" db="EMBL/GenBank/DDBJ databases">
        <authorList>
            <person name="Varghese N."/>
            <person name="Submissions S."/>
        </authorList>
    </citation>
    <scope>NUCLEOTIDE SEQUENCE [LARGE SCALE GENOMIC DNA]</scope>
    <source>
        <strain evidence="16">CECT 8338</strain>
    </source>
</reference>
<evidence type="ECO:0000256" key="4">
    <source>
        <dbReference type="ARBA" id="ARBA00022741"/>
    </source>
</evidence>
<evidence type="ECO:0000256" key="8">
    <source>
        <dbReference type="ARBA" id="ARBA00023306"/>
    </source>
</evidence>
<dbReference type="InterPro" id="IPR004101">
    <property type="entry name" value="Mur_ligase_C"/>
</dbReference>
<keyword evidence="3 10" id="KW-0132">Cell division</keyword>
<dbReference type="STRING" id="1434072.SAMN05216210_2500"/>
<keyword evidence="5 10" id="KW-0067">ATP-binding</keyword>
<evidence type="ECO:0000256" key="1">
    <source>
        <dbReference type="ARBA" id="ARBA00022490"/>
    </source>
</evidence>
<dbReference type="Gene3D" id="3.90.190.20">
    <property type="entry name" value="Mur ligase, C-terminal domain"/>
    <property type="match status" value="1"/>
</dbReference>
<evidence type="ECO:0000259" key="13">
    <source>
        <dbReference type="Pfam" id="PF02875"/>
    </source>
</evidence>
<dbReference type="SUPFAM" id="SSF63418">
    <property type="entry name" value="MurE/MurF N-terminal domain"/>
    <property type="match status" value="1"/>
</dbReference>
<dbReference type="Pfam" id="PF08245">
    <property type="entry name" value="Mur_ligase_M"/>
    <property type="match status" value="1"/>
</dbReference>
<evidence type="ECO:0000256" key="3">
    <source>
        <dbReference type="ARBA" id="ARBA00022618"/>
    </source>
</evidence>
<dbReference type="GO" id="GO:0008766">
    <property type="term" value="F:UDP-N-acetylmuramoylalanyl-D-glutamyl-2,6-diaminopimelate-D-alanyl-D-alanine ligase activity"/>
    <property type="evidence" value="ECO:0007669"/>
    <property type="project" value="RHEA"/>
</dbReference>
<dbReference type="InterPro" id="IPR013221">
    <property type="entry name" value="Mur_ligase_cen"/>
</dbReference>
<comment type="catalytic activity">
    <reaction evidence="10 11">
        <text>D-alanyl-D-alanine + UDP-N-acetyl-alpha-D-muramoyl-L-alanyl-gamma-D-glutamyl-meso-2,6-diaminopimelate + ATP = UDP-N-acetyl-alpha-D-muramoyl-L-alanyl-gamma-D-glutamyl-meso-2,6-diaminopimeloyl-D-alanyl-D-alanine + ADP + phosphate + H(+)</text>
        <dbReference type="Rhea" id="RHEA:28374"/>
        <dbReference type="ChEBI" id="CHEBI:15378"/>
        <dbReference type="ChEBI" id="CHEBI:30616"/>
        <dbReference type="ChEBI" id="CHEBI:43474"/>
        <dbReference type="ChEBI" id="CHEBI:57822"/>
        <dbReference type="ChEBI" id="CHEBI:61386"/>
        <dbReference type="ChEBI" id="CHEBI:83905"/>
        <dbReference type="ChEBI" id="CHEBI:456216"/>
        <dbReference type="EC" id="6.3.2.10"/>
    </reaction>
</comment>
<dbReference type="EC" id="6.3.2.10" evidence="10 11"/>
<dbReference type="Proteomes" id="UP000243924">
    <property type="component" value="Chromosome I"/>
</dbReference>
<keyword evidence="4 10" id="KW-0547">Nucleotide-binding</keyword>
<dbReference type="OrthoDB" id="9801978at2"/>
<accession>A0A1H2GRE2</accession>
<keyword evidence="6 10" id="KW-0133">Cell shape</keyword>
<evidence type="ECO:0000313" key="16">
    <source>
        <dbReference type="Proteomes" id="UP000243924"/>
    </source>
</evidence>
<feature type="domain" description="Mur ligase C-terminal" evidence="13">
    <location>
        <begin position="324"/>
        <end position="436"/>
    </location>
</feature>
<dbReference type="Pfam" id="PF02875">
    <property type="entry name" value="Mur_ligase_C"/>
    <property type="match status" value="1"/>
</dbReference>
<evidence type="ECO:0000256" key="11">
    <source>
        <dbReference type="RuleBase" id="RU004136"/>
    </source>
</evidence>
<dbReference type="NCBIfam" id="TIGR01143">
    <property type="entry name" value="murF"/>
    <property type="match status" value="1"/>
</dbReference>
<evidence type="ECO:0000259" key="12">
    <source>
        <dbReference type="Pfam" id="PF01225"/>
    </source>
</evidence>
<dbReference type="InterPro" id="IPR005863">
    <property type="entry name" value="UDP-N-AcMur_synth"/>
</dbReference>
<comment type="subcellular location">
    <subcellularLocation>
        <location evidence="10 11">Cytoplasm</location>
    </subcellularLocation>
</comment>
<dbReference type="InterPro" id="IPR051046">
    <property type="entry name" value="MurCDEF_CellWall_CoF430Synth"/>
</dbReference>
<evidence type="ECO:0000256" key="2">
    <source>
        <dbReference type="ARBA" id="ARBA00022598"/>
    </source>
</evidence>
<proteinExistence type="inferred from homology"/>
<evidence type="ECO:0000256" key="7">
    <source>
        <dbReference type="ARBA" id="ARBA00022984"/>
    </source>
</evidence>
<gene>
    <name evidence="10" type="primary">murF</name>
    <name evidence="15" type="ORF">SAMN05216210_2500</name>
</gene>
<comment type="pathway">
    <text evidence="10 11">Cell wall biogenesis; peptidoglycan biosynthesis.</text>
</comment>
<dbReference type="GO" id="GO:0005737">
    <property type="term" value="C:cytoplasm"/>
    <property type="evidence" value="ECO:0007669"/>
    <property type="project" value="UniProtKB-SubCell"/>
</dbReference>
<evidence type="ECO:0000256" key="5">
    <source>
        <dbReference type="ARBA" id="ARBA00022840"/>
    </source>
</evidence>
<dbReference type="SUPFAM" id="SSF53623">
    <property type="entry name" value="MurD-like peptide ligases, catalytic domain"/>
    <property type="match status" value="1"/>
</dbReference>
<comment type="similarity">
    <text evidence="10">Belongs to the MurCDEF family. MurF subfamily.</text>
</comment>
<name>A0A1H2GRE2_9GAMM</name>
<dbReference type="GO" id="GO:0071555">
    <property type="term" value="P:cell wall organization"/>
    <property type="evidence" value="ECO:0007669"/>
    <property type="project" value="UniProtKB-KW"/>
</dbReference>
<dbReference type="Gene3D" id="3.40.1190.10">
    <property type="entry name" value="Mur-like, catalytic domain"/>
    <property type="match status" value="1"/>
</dbReference>
<evidence type="ECO:0000256" key="6">
    <source>
        <dbReference type="ARBA" id="ARBA00022960"/>
    </source>
</evidence>
<keyword evidence="8 10" id="KW-0131">Cell cycle</keyword>
<dbReference type="InterPro" id="IPR000713">
    <property type="entry name" value="Mur_ligase_N"/>
</dbReference>
<organism evidence="15 16">
    <name type="scientific">Halopseudomonas salegens</name>
    <dbReference type="NCBI Taxonomy" id="1434072"/>
    <lineage>
        <taxon>Bacteria</taxon>
        <taxon>Pseudomonadati</taxon>
        <taxon>Pseudomonadota</taxon>
        <taxon>Gammaproteobacteria</taxon>
        <taxon>Pseudomonadales</taxon>
        <taxon>Pseudomonadaceae</taxon>
        <taxon>Halopseudomonas</taxon>
    </lineage>
</organism>
<dbReference type="PANTHER" id="PTHR43024:SF1">
    <property type="entry name" value="UDP-N-ACETYLMURAMOYL-TRIPEPTIDE--D-ALANYL-D-ALANINE LIGASE"/>
    <property type="match status" value="1"/>
</dbReference>
<feature type="domain" description="Mur ligase N-terminal catalytic" evidence="12">
    <location>
        <begin position="28"/>
        <end position="72"/>
    </location>
</feature>
<feature type="binding site" evidence="10">
    <location>
        <begin position="108"/>
        <end position="114"/>
    </location>
    <ligand>
        <name>ATP</name>
        <dbReference type="ChEBI" id="CHEBI:30616"/>
    </ligand>
</feature>
<evidence type="ECO:0000256" key="9">
    <source>
        <dbReference type="ARBA" id="ARBA00023316"/>
    </source>
</evidence>
<dbReference type="GO" id="GO:0005524">
    <property type="term" value="F:ATP binding"/>
    <property type="evidence" value="ECO:0007669"/>
    <property type="project" value="UniProtKB-UniRule"/>
</dbReference>
<dbReference type="UniPathway" id="UPA00219"/>
<dbReference type="GO" id="GO:0051301">
    <property type="term" value="P:cell division"/>
    <property type="evidence" value="ECO:0007669"/>
    <property type="project" value="UniProtKB-KW"/>
</dbReference>
<dbReference type="AlphaFoldDB" id="A0A1H2GRE2"/>
<comment type="function">
    <text evidence="10 11">Involved in cell wall formation. Catalyzes the final step in the synthesis of UDP-N-acetylmuramoyl-pentapeptide, the precursor of murein.</text>
</comment>
<keyword evidence="2 10" id="KW-0436">Ligase</keyword>
<dbReference type="PANTHER" id="PTHR43024">
    <property type="entry name" value="UDP-N-ACETYLMURAMOYL-TRIPEPTIDE--D-ALANYL-D-ALANINE LIGASE"/>
    <property type="match status" value="1"/>
</dbReference>
<dbReference type="GO" id="GO:0009252">
    <property type="term" value="P:peptidoglycan biosynthetic process"/>
    <property type="evidence" value="ECO:0007669"/>
    <property type="project" value="UniProtKB-UniRule"/>
</dbReference>
<evidence type="ECO:0000259" key="14">
    <source>
        <dbReference type="Pfam" id="PF08245"/>
    </source>
</evidence>
<dbReference type="Pfam" id="PF01225">
    <property type="entry name" value="Mur_ligase"/>
    <property type="match status" value="1"/>
</dbReference>
<dbReference type="SUPFAM" id="SSF53244">
    <property type="entry name" value="MurD-like peptide ligases, peptide-binding domain"/>
    <property type="match status" value="1"/>
</dbReference>
<dbReference type="GO" id="GO:0047480">
    <property type="term" value="F:UDP-N-acetylmuramoyl-tripeptide-D-alanyl-D-alanine ligase activity"/>
    <property type="evidence" value="ECO:0007669"/>
    <property type="project" value="UniProtKB-UniRule"/>
</dbReference>
<dbReference type="InterPro" id="IPR035911">
    <property type="entry name" value="MurE/MurF_N"/>
</dbReference>
<dbReference type="HAMAP" id="MF_02019">
    <property type="entry name" value="MurF"/>
    <property type="match status" value="1"/>
</dbReference>
<keyword evidence="1 10" id="KW-0963">Cytoplasm</keyword>
<keyword evidence="16" id="KW-1185">Reference proteome</keyword>
<keyword evidence="9 10" id="KW-0961">Cell wall biogenesis/degradation</keyword>
<keyword evidence="7 10" id="KW-0573">Peptidoglycan synthesis</keyword>
<feature type="domain" description="Mur ligase central" evidence="14">
    <location>
        <begin position="106"/>
        <end position="295"/>
    </location>
</feature>